<dbReference type="Pfam" id="PF00515">
    <property type="entry name" value="TPR_1"/>
    <property type="match status" value="1"/>
</dbReference>
<dbReference type="InterPro" id="IPR019734">
    <property type="entry name" value="TPR_rpt"/>
</dbReference>
<keyword evidence="5" id="KW-1185">Reference proteome</keyword>
<gene>
    <name evidence="4" type="ORF">EPI11_00640</name>
</gene>
<reference evidence="4 5" key="1">
    <citation type="submission" date="2019-01" db="EMBL/GenBank/DDBJ databases">
        <title>Flavobacterium sp. nov.,isolated from freshwater.</title>
        <authorList>
            <person name="Zhang R."/>
            <person name="Du Z.-J."/>
        </authorList>
    </citation>
    <scope>NUCLEOTIDE SEQUENCE [LARGE SCALE GENOMIC DNA]</scope>
    <source>
        <strain evidence="4 5">1E403</strain>
    </source>
</reference>
<dbReference type="InterPro" id="IPR050498">
    <property type="entry name" value="Ycf3"/>
</dbReference>
<dbReference type="OrthoDB" id="174931at2"/>
<dbReference type="Pfam" id="PF13414">
    <property type="entry name" value="TPR_11"/>
    <property type="match status" value="1"/>
</dbReference>
<dbReference type="RefSeq" id="WP_128388026.1">
    <property type="nucleotide sequence ID" value="NZ_SBII01000001.1"/>
</dbReference>
<accession>A0A444HF03</accession>
<dbReference type="PANTHER" id="PTHR44858">
    <property type="entry name" value="TETRATRICOPEPTIDE REPEAT PROTEIN 6"/>
    <property type="match status" value="1"/>
</dbReference>
<feature type="repeat" description="TPR" evidence="3">
    <location>
        <begin position="75"/>
        <end position="108"/>
    </location>
</feature>
<dbReference type="EMBL" id="SBII01000001">
    <property type="protein sequence ID" value="RWX03470.1"/>
    <property type="molecule type" value="Genomic_DNA"/>
</dbReference>
<dbReference type="SUPFAM" id="SSF48452">
    <property type="entry name" value="TPR-like"/>
    <property type="match status" value="1"/>
</dbReference>
<dbReference type="Gene3D" id="1.25.40.10">
    <property type="entry name" value="Tetratricopeptide repeat domain"/>
    <property type="match status" value="2"/>
</dbReference>
<dbReference type="InterPro" id="IPR011990">
    <property type="entry name" value="TPR-like_helical_dom_sf"/>
</dbReference>
<evidence type="ECO:0000313" key="4">
    <source>
        <dbReference type="EMBL" id="RWX03470.1"/>
    </source>
</evidence>
<dbReference type="PANTHER" id="PTHR44858:SF1">
    <property type="entry name" value="UDP-N-ACETYLGLUCOSAMINE--PEPTIDE N-ACETYLGLUCOSAMINYLTRANSFERASE SPINDLY-RELATED"/>
    <property type="match status" value="1"/>
</dbReference>
<evidence type="ECO:0000313" key="5">
    <source>
        <dbReference type="Proteomes" id="UP000287527"/>
    </source>
</evidence>
<evidence type="ECO:0000256" key="3">
    <source>
        <dbReference type="PROSITE-ProRule" id="PRU00339"/>
    </source>
</evidence>
<dbReference type="AlphaFoldDB" id="A0A444HF03"/>
<proteinExistence type="predicted"/>
<evidence type="ECO:0000256" key="1">
    <source>
        <dbReference type="ARBA" id="ARBA00022737"/>
    </source>
</evidence>
<keyword evidence="2 3" id="KW-0802">TPR repeat</keyword>
<feature type="repeat" description="TPR" evidence="3">
    <location>
        <begin position="109"/>
        <end position="142"/>
    </location>
</feature>
<dbReference type="PROSITE" id="PS50005">
    <property type="entry name" value="TPR"/>
    <property type="match status" value="2"/>
</dbReference>
<evidence type="ECO:0000256" key="2">
    <source>
        <dbReference type="ARBA" id="ARBA00022803"/>
    </source>
</evidence>
<protein>
    <submittedName>
        <fullName evidence="4">Tetratricopeptide repeat protein</fullName>
    </submittedName>
</protein>
<dbReference type="Proteomes" id="UP000287527">
    <property type="component" value="Unassembled WGS sequence"/>
</dbReference>
<sequence>MLRTLFLLLITFCIFSCENKDPRNIKSTRDNNIVGDFDREKYPLIQKAIELGFEGNREEAIEKFDEAEKEYGQLVIISLNRGIIYRELEQLDYAIQDYTLCLKIDPNYFPALINRGITNSYLDNYEEAIADLNKAIKLDSKQPIGYLNLAIVYSMMNKKELVCENLTKATETDLNSVYQDAIKELEKENCE</sequence>
<organism evidence="4 5">
    <name type="scientific">Flavobacterium cerinum</name>
    <dbReference type="NCBI Taxonomy" id="2502784"/>
    <lineage>
        <taxon>Bacteria</taxon>
        <taxon>Pseudomonadati</taxon>
        <taxon>Bacteroidota</taxon>
        <taxon>Flavobacteriia</taxon>
        <taxon>Flavobacteriales</taxon>
        <taxon>Flavobacteriaceae</taxon>
        <taxon>Flavobacterium</taxon>
    </lineage>
</organism>
<comment type="caution">
    <text evidence="4">The sequence shown here is derived from an EMBL/GenBank/DDBJ whole genome shotgun (WGS) entry which is preliminary data.</text>
</comment>
<name>A0A444HF03_9FLAO</name>
<keyword evidence="1" id="KW-0677">Repeat</keyword>
<dbReference type="SMART" id="SM00028">
    <property type="entry name" value="TPR"/>
    <property type="match status" value="3"/>
</dbReference>